<name>A0ABR3Q6W5_9TREE</name>
<accession>A0ABR3Q6W5</accession>
<keyword evidence="3" id="KW-1185">Reference proteome</keyword>
<organism evidence="2 3">
    <name type="scientific">Vanrija albida</name>
    <dbReference type="NCBI Taxonomy" id="181172"/>
    <lineage>
        <taxon>Eukaryota</taxon>
        <taxon>Fungi</taxon>
        <taxon>Dikarya</taxon>
        <taxon>Basidiomycota</taxon>
        <taxon>Agaricomycotina</taxon>
        <taxon>Tremellomycetes</taxon>
        <taxon>Trichosporonales</taxon>
        <taxon>Trichosporonaceae</taxon>
        <taxon>Vanrija</taxon>
    </lineage>
</organism>
<protein>
    <recommendedName>
        <fullName evidence="4">Extracellular membrane protein CFEM domain-containing protein</fullName>
    </recommendedName>
</protein>
<gene>
    <name evidence="2" type="ORF">Q8F55_004486</name>
</gene>
<proteinExistence type="predicted"/>
<sequence length="121" mass="11706">MVARALLVTAIAATAVAAIPEARGVEVAARQGSYCMSECGGLPSTGSDICASSARAVIDSCSNCVNKLGSEASEIKNLVGQLVSQVNQKCGKSSGSSSGASTVSAGVGAVAVAVVAGVALF</sequence>
<keyword evidence="1" id="KW-0732">Signal</keyword>
<feature type="signal peptide" evidence="1">
    <location>
        <begin position="1"/>
        <end position="18"/>
    </location>
</feature>
<reference evidence="2 3" key="1">
    <citation type="submission" date="2023-08" db="EMBL/GenBank/DDBJ databases">
        <title>Annotated Genome Sequence of Vanrija albida AlHP1.</title>
        <authorList>
            <person name="Herzog R."/>
        </authorList>
    </citation>
    <scope>NUCLEOTIDE SEQUENCE [LARGE SCALE GENOMIC DNA]</scope>
    <source>
        <strain evidence="2 3">AlHP1</strain>
    </source>
</reference>
<feature type="chain" id="PRO_5047483300" description="Extracellular membrane protein CFEM domain-containing protein" evidence="1">
    <location>
        <begin position="19"/>
        <end position="121"/>
    </location>
</feature>
<evidence type="ECO:0008006" key="4">
    <source>
        <dbReference type="Google" id="ProtNLM"/>
    </source>
</evidence>
<evidence type="ECO:0000256" key="1">
    <source>
        <dbReference type="SAM" id="SignalP"/>
    </source>
</evidence>
<comment type="caution">
    <text evidence="2">The sequence shown here is derived from an EMBL/GenBank/DDBJ whole genome shotgun (WGS) entry which is preliminary data.</text>
</comment>
<evidence type="ECO:0000313" key="3">
    <source>
        <dbReference type="Proteomes" id="UP001565368"/>
    </source>
</evidence>
<dbReference type="GeneID" id="95985529"/>
<evidence type="ECO:0000313" key="2">
    <source>
        <dbReference type="EMBL" id="KAL1410475.1"/>
    </source>
</evidence>
<dbReference type="RefSeq" id="XP_069210419.1">
    <property type="nucleotide sequence ID" value="XM_069353001.1"/>
</dbReference>
<dbReference type="EMBL" id="JBBXJM010000003">
    <property type="protein sequence ID" value="KAL1410475.1"/>
    <property type="molecule type" value="Genomic_DNA"/>
</dbReference>
<dbReference type="Proteomes" id="UP001565368">
    <property type="component" value="Unassembled WGS sequence"/>
</dbReference>